<organism evidence="1">
    <name type="scientific">Brassica oleracea</name>
    <name type="common">Wild cabbage</name>
    <dbReference type="NCBI Taxonomy" id="3712"/>
    <lineage>
        <taxon>Eukaryota</taxon>
        <taxon>Viridiplantae</taxon>
        <taxon>Streptophyta</taxon>
        <taxon>Embryophyta</taxon>
        <taxon>Tracheophyta</taxon>
        <taxon>Spermatophyta</taxon>
        <taxon>Magnoliopsida</taxon>
        <taxon>eudicotyledons</taxon>
        <taxon>Gunneridae</taxon>
        <taxon>Pentapetalae</taxon>
        <taxon>rosids</taxon>
        <taxon>malvids</taxon>
        <taxon>Brassicales</taxon>
        <taxon>Brassicaceae</taxon>
        <taxon>Brassiceae</taxon>
        <taxon>Brassica</taxon>
    </lineage>
</organism>
<dbReference type="EMBL" id="LR031877">
    <property type="protein sequence ID" value="VDD43436.1"/>
    <property type="molecule type" value="Genomic_DNA"/>
</dbReference>
<proteinExistence type="predicted"/>
<dbReference type="SUPFAM" id="SSF56219">
    <property type="entry name" value="DNase I-like"/>
    <property type="match status" value="1"/>
</dbReference>
<gene>
    <name evidence="1" type="ORF">BOLC5T30983H</name>
</gene>
<dbReference type="InterPro" id="IPR036691">
    <property type="entry name" value="Endo/exonu/phosph_ase_sf"/>
</dbReference>
<evidence type="ECO:0008006" key="2">
    <source>
        <dbReference type="Google" id="ProtNLM"/>
    </source>
</evidence>
<reference evidence="1" key="1">
    <citation type="submission" date="2018-11" db="EMBL/GenBank/DDBJ databases">
        <authorList>
            <consortium name="Genoscope - CEA"/>
            <person name="William W."/>
        </authorList>
    </citation>
    <scope>NUCLEOTIDE SEQUENCE</scope>
</reference>
<dbReference type="PANTHER" id="PTHR33710:SF86">
    <property type="entry name" value="VIRAL MOVEMENT PROTEIN"/>
    <property type="match status" value="1"/>
</dbReference>
<dbReference type="Gene3D" id="3.60.10.10">
    <property type="entry name" value="Endonuclease/exonuclease/phosphatase"/>
    <property type="match status" value="1"/>
</dbReference>
<dbReference type="PANTHER" id="PTHR33710">
    <property type="entry name" value="BNAC02G09200D PROTEIN"/>
    <property type="match status" value="1"/>
</dbReference>
<name>A0A3P6F0R6_BRAOL</name>
<evidence type="ECO:0000313" key="1">
    <source>
        <dbReference type="EMBL" id="VDD43436.1"/>
    </source>
</evidence>
<sequence>MLWDALVLLHDSTAVAHSPWAIVGDFNQIMRTSNHSGFPHIIIDESGVNDMIAAMQEAEVFEAQSKGSPFTWWNNQEDNPISKKIDHSLINQAWGNSFPDSYAEYLEPDQSDHAPCLFRTPSHRSQIRKPFKFYHHVIDHPDYCETVRTAWQPDMIEGSNQYKLVRSMKCLKKELRRLNRTHFSGITRRVREQSAKVDILQRALLTSPDRPTAIEEHQEGEKLNKLRIAELKFYRQRSRVRWADVGNRNTNFYHKTVDQRMKKISLLGQHWVSKLTQQTTFREFWGIQICLLLLRM</sequence>
<accession>A0A3P6F0R6</accession>
<protein>
    <recommendedName>
        <fullName evidence="2">Endonuclease/exonuclease/phosphatase domain-containing protein</fullName>
    </recommendedName>
</protein>
<dbReference type="AlphaFoldDB" id="A0A3P6F0R6"/>